<feature type="region of interest" description="Disordered" evidence="2">
    <location>
        <begin position="353"/>
        <end position="385"/>
    </location>
</feature>
<reference evidence="4" key="1">
    <citation type="journal article" date="2015" name="Genome Announc.">
        <title>Complete Genome Sequence of Herbaspirillum hiltneri N3 (DSM 17495), Isolated from Surface-Sterilized Wheat Roots.</title>
        <authorList>
            <person name="Guizelini D."/>
            <person name="Saizaki P.M."/>
            <person name="Coimbra N.A."/>
            <person name="Weiss V.A."/>
            <person name="Faoro H."/>
            <person name="Sfeir M.Z."/>
            <person name="Baura V.A."/>
            <person name="Monteiro R.A."/>
            <person name="Chubatsu L.S."/>
            <person name="Souza E.M."/>
            <person name="Cruz L.M."/>
            <person name="Pedrosa F.O."/>
            <person name="Raittz R.T."/>
            <person name="Marchaukoski J.N."/>
            <person name="Steffens M.B."/>
        </authorList>
    </citation>
    <scope>NUCLEOTIDE SEQUENCE [LARGE SCALE GENOMIC DNA]</scope>
    <source>
        <strain evidence="4">N3</strain>
    </source>
</reference>
<proteinExistence type="predicted"/>
<evidence type="ECO:0000256" key="1">
    <source>
        <dbReference type="SAM" id="Coils"/>
    </source>
</evidence>
<evidence type="ECO:0000313" key="3">
    <source>
        <dbReference type="EMBL" id="AKZ65342.1"/>
    </source>
</evidence>
<keyword evidence="4" id="KW-1185">Reference proteome</keyword>
<dbReference type="EMBL" id="CP011409">
    <property type="protein sequence ID" value="AKZ65342.1"/>
    <property type="molecule type" value="Genomic_DNA"/>
</dbReference>
<sequence>MTSLSAVSTSSPVQPASATTARTASASSAAPNKTPAQSYTSVTLGGSNAAASAQLYSISGAAPASDKIVSWQAKSNDAVSTMMAGNFSASSLGARFKGLGAALLNRFDSDSGNFSQSVVALPAGTPKGSALETTLRAQTGAQTDNKISLTIVTASGAQVDLTLANQEDGLSVQLQVSKGKLSDAERGALQKLSDGFQSAIDGISANPPGLKLDGLTQFDTSLLASVDLHASVQVGGQAQTIDFHADSKQRSVSAAGPAGTLKVSVDLGNLAIVGTAKQQAEAIKRYLKQFDDAQSRGHGDASLVAMFKDAFKEMNSNVTNAAQQAREQSPAAIWLNKTDQSMTTGLADFSASMTQEVTSPNPARQSEHDTFSYQTSQSSNVSGNGQLNRAITQQQESHLSASYHESLQADLPLRLTTDKNSQNYTYHQIKDDASSKASIAYDKGVLVRATLEQSASQSTRVQKYMMGELVSDQTTPQNATLSRDFLDLLKPLQKKEGATGAADISRLNQALATINNLVYLQPDPLALRNVR</sequence>
<feature type="compositionally biased region" description="Low complexity" evidence="2">
    <location>
        <begin position="16"/>
        <end position="30"/>
    </location>
</feature>
<accession>A0ABN4I3X7</accession>
<name>A0ABN4I3X7_9BURK</name>
<keyword evidence="1" id="KW-0175">Coiled coil</keyword>
<protein>
    <recommendedName>
        <fullName evidence="5">Lactate dehydrogenase</fullName>
    </recommendedName>
</protein>
<feature type="coiled-coil region" evidence="1">
    <location>
        <begin position="276"/>
        <end position="328"/>
    </location>
</feature>
<dbReference type="Proteomes" id="UP000063429">
    <property type="component" value="Chromosome"/>
</dbReference>
<dbReference type="RefSeq" id="WP_235471144.1">
    <property type="nucleotide sequence ID" value="NZ_CP011409.1"/>
</dbReference>
<feature type="region of interest" description="Disordered" evidence="2">
    <location>
        <begin position="1"/>
        <end position="41"/>
    </location>
</feature>
<evidence type="ECO:0000256" key="2">
    <source>
        <dbReference type="SAM" id="MobiDB-lite"/>
    </source>
</evidence>
<evidence type="ECO:0000313" key="4">
    <source>
        <dbReference type="Proteomes" id="UP000063429"/>
    </source>
</evidence>
<gene>
    <name evidence="3" type="ORF">F506_12790</name>
</gene>
<feature type="compositionally biased region" description="Polar residues" evidence="2">
    <location>
        <begin position="371"/>
        <end position="385"/>
    </location>
</feature>
<feature type="compositionally biased region" description="Polar residues" evidence="2">
    <location>
        <begin position="353"/>
        <end position="364"/>
    </location>
</feature>
<evidence type="ECO:0008006" key="5">
    <source>
        <dbReference type="Google" id="ProtNLM"/>
    </source>
</evidence>
<organism evidence="3 4">
    <name type="scientific">Herbaspirillum hiltneri N3</name>
    <dbReference type="NCBI Taxonomy" id="1262470"/>
    <lineage>
        <taxon>Bacteria</taxon>
        <taxon>Pseudomonadati</taxon>
        <taxon>Pseudomonadota</taxon>
        <taxon>Betaproteobacteria</taxon>
        <taxon>Burkholderiales</taxon>
        <taxon>Oxalobacteraceae</taxon>
        <taxon>Herbaspirillum</taxon>
    </lineage>
</organism>
<feature type="compositionally biased region" description="Polar residues" evidence="2">
    <location>
        <begin position="1"/>
        <end position="14"/>
    </location>
</feature>